<dbReference type="KEGG" id="whj:H9Q79_02960"/>
<keyword evidence="1" id="KW-0812">Transmembrane</keyword>
<dbReference type="RefSeq" id="WP_249329159.1">
    <property type="nucleotide sequence ID" value="NZ_CP060635.1"/>
</dbReference>
<evidence type="ECO:0000313" key="2">
    <source>
        <dbReference type="EMBL" id="QNM09264.1"/>
    </source>
</evidence>
<dbReference type="EMBL" id="CP060635">
    <property type="protein sequence ID" value="QNM09264.1"/>
    <property type="molecule type" value="Genomic_DNA"/>
</dbReference>
<protein>
    <submittedName>
        <fullName evidence="2">Uncharacterized protein</fullName>
    </submittedName>
</protein>
<dbReference type="Proteomes" id="UP000515860">
    <property type="component" value="Chromosome"/>
</dbReference>
<evidence type="ECO:0000256" key="1">
    <source>
        <dbReference type="SAM" id="Phobius"/>
    </source>
</evidence>
<feature type="transmembrane region" description="Helical" evidence="1">
    <location>
        <begin position="196"/>
        <end position="213"/>
    </location>
</feature>
<dbReference type="AlphaFoldDB" id="A0A7G9GEN2"/>
<accession>A0A7G9GEN2</accession>
<feature type="transmembrane region" description="Helical" evidence="1">
    <location>
        <begin position="170"/>
        <end position="190"/>
    </location>
</feature>
<keyword evidence="1" id="KW-1133">Transmembrane helix</keyword>
<keyword evidence="3" id="KW-1185">Reference proteome</keyword>
<organism evidence="2 3">
    <name type="scientific">Wansuia hejianensis</name>
    <dbReference type="NCBI Taxonomy" id="2763667"/>
    <lineage>
        <taxon>Bacteria</taxon>
        <taxon>Bacillati</taxon>
        <taxon>Bacillota</taxon>
        <taxon>Clostridia</taxon>
        <taxon>Lachnospirales</taxon>
        <taxon>Lachnospiraceae</taxon>
        <taxon>Wansuia</taxon>
    </lineage>
</organism>
<feature type="transmembrane region" description="Helical" evidence="1">
    <location>
        <begin position="285"/>
        <end position="303"/>
    </location>
</feature>
<gene>
    <name evidence="2" type="ORF">H9Q79_02960</name>
</gene>
<feature type="transmembrane region" description="Helical" evidence="1">
    <location>
        <begin position="220"/>
        <end position="239"/>
    </location>
</feature>
<name>A0A7G9GEN2_9FIRM</name>
<sequence length="315" mass="33828">MKWKAKVQQGIMNYTGLQEYPEGVLSGRYGDYFVNMTWDGTTGIYTVVIDAVPTVPPGLPAQAFLGQMAAQKLADRGYSCTGAHLSARIQGKNSADKTVAKLMTYLDTAVHYLAENGFISGCGSCGRQDAALNLCSVNGEMDFLCPDCFSRVNQSLELNRQAKKAVKGNPVAGIVGAFLGALIGAALWVLIYHLGYIAGLAGLVMAVLALKGYEKFAGNLNVIGIIVCLAMVAVMIYFANNVAFALEIYGAYKTEFDIGFGDAYRAIPEFLKDSEISAVYYKDLIIGYILTAVASAGTIYGMFRASTGAYKTKKF</sequence>
<proteinExistence type="predicted"/>
<evidence type="ECO:0000313" key="3">
    <source>
        <dbReference type="Proteomes" id="UP000515860"/>
    </source>
</evidence>
<keyword evidence="1" id="KW-0472">Membrane</keyword>
<reference evidence="2 3" key="1">
    <citation type="submission" date="2020-08" db="EMBL/GenBank/DDBJ databases">
        <authorList>
            <person name="Liu C."/>
            <person name="Sun Q."/>
        </authorList>
    </citation>
    <scope>NUCLEOTIDE SEQUENCE [LARGE SCALE GENOMIC DNA]</scope>
    <source>
        <strain evidence="2 3">NSJ-29</strain>
    </source>
</reference>